<protein>
    <submittedName>
        <fullName evidence="1">Lipopolysaccharide biosynthesis protein</fullName>
    </submittedName>
</protein>
<sequence>MRDLVDLDTHIANAALDRSSPRVVAVLTTRNEERFVAGCLENLFRQGVQVYVCDNQSTDRTLEIVQRYRGAGLIGFESIPHNGWYCWEHLLRRKEELFQSLEADWFMHLDADEIHLPPTSHSSLVSAIAAADALGCNAIEFSEFTFIPTREAPNHDNPNYQHTLRTYYPFRPSSPHCVRAYKKQDGPMEIAWSGGHRVRFGGPVRLYPERFRMKHYLFLSAEHAARKYAGRRYLSEEVIDLGWHGWRPRLRSEDIRLPDATQVRATATDDDLDDANPWSAHWLERYAS</sequence>
<dbReference type="SUPFAM" id="SSF53448">
    <property type="entry name" value="Nucleotide-diphospho-sugar transferases"/>
    <property type="match status" value="1"/>
</dbReference>
<dbReference type="EMBL" id="MZXV01000070">
    <property type="protein sequence ID" value="PZV34661.1"/>
    <property type="molecule type" value="Genomic_DNA"/>
</dbReference>
<accession>A0A2W7BX79</accession>
<evidence type="ECO:0000313" key="2">
    <source>
        <dbReference type="Proteomes" id="UP000248616"/>
    </source>
</evidence>
<dbReference type="AlphaFoldDB" id="A0A2W7BX79"/>
<proteinExistence type="predicted"/>
<dbReference type="Pfam" id="PF13704">
    <property type="entry name" value="Glyco_tranf_2_4"/>
    <property type="match status" value="1"/>
</dbReference>
<gene>
    <name evidence="1" type="ORF">B5V02_31620</name>
</gene>
<dbReference type="OrthoDB" id="9815923at2"/>
<reference evidence="2" key="1">
    <citation type="submission" date="2017-03" db="EMBL/GenBank/DDBJ databases">
        <authorList>
            <person name="Safronova V.I."/>
            <person name="Sazanova A.L."/>
            <person name="Chirak E.R."/>
        </authorList>
    </citation>
    <scope>NUCLEOTIDE SEQUENCE [LARGE SCALE GENOMIC DNA]</scope>
    <source>
        <strain evidence="2">Ach-343</strain>
    </source>
</reference>
<name>A0A2W7BX79_9HYPH</name>
<dbReference type="CDD" id="cd00761">
    <property type="entry name" value="Glyco_tranf_GTA_type"/>
    <property type="match status" value="1"/>
</dbReference>
<comment type="caution">
    <text evidence="1">The sequence shown here is derived from an EMBL/GenBank/DDBJ whole genome shotgun (WGS) entry which is preliminary data.</text>
</comment>
<dbReference type="InterPro" id="IPR029044">
    <property type="entry name" value="Nucleotide-diphossugar_trans"/>
</dbReference>
<keyword evidence="2" id="KW-1185">Reference proteome</keyword>
<dbReference type="Proteomes" id="UP000248616">
    <property type="component" value="Unassembled WGS sequence"/>
</dbReference>
<dbReference type="Gene3D" id="3.90.550.10">
    <property type="entry name" value="Spore Coat Polysaccharide Biosynthesis Protein SpsA, Chain A"/>
    <property type="match status" value="1"/>
</dbReference>
<evidence type="ECO:0000313" key="1">
    <source>
        <dbReference type="EMBL" id="PZV34661.1"/>
    </source>
</evidence>
<organism evidence="1 2">
    <name type="scientific">Mesorhizobium kowhaii</name>
    <dbReference type="NCBI Taxonomy" id="1300272"/>
    <lineage>
        <taxon>Bacteria</taxon>
        <taxon>Pseudomonadati</taxon>
        <taxon>Pseudomonadota</taxon>
        <taxon>Alphaproteobacteria</taxon>
        <taxon>Hyphomicrobiales</taxon>
        <taxon>Phyllobacteriaceae</taxon>
        <taxon>Mesorhizobium</taxon>
    </lineage>
</organism>